<comment type="caution">
    <text evidence="4">The sequence shown here is derived from an EMBL/GenBank/DDBJ whole genome shotgun (WGS) entry which is preliminary data.</text>
</comment>
<dbReference type="InterPro" id="IPR045957">
    <property type="entry name" value="DUF6377"/>
</dbReference>
<evidence type="ECO:0000259" key="3">
    <source>
        <dbReference type="Pfam" id="PF19904"/>
    </source>
</evidence>
<dbReference type="Pfam" id="PF19904">
    <property type="entry name" value="DUF6377"/>
    <property type="match status" value="1"/>
</dbReference>
<evidence type="ECO:0000256" key="1">
    <source>
        <dbReference type="SAM" id="Coils"/>
    </source>
</evidence>
<evidence type="ECO:0000256" key="2">
    <source>
        <dbReference type="SAM" id="Phobius"/>
    </source>
</evidence>
<gene>
    <name evidence="4" type="ORF">LU635_03015</name>
</gene>
<dbReference type="RefSeq" id="WP_240096044.1">
    <property type="nucleotide sequence ID" value="NZ_JAJSON010000009.1"/>
</dbReference>
<keyword evidence="1" id="KW-0175">Coiled coil</keyword>
<keyword evidence="5" id="KW-1185">Reference proteome</keyword>
<dbReference type="SUPFAM" id="SSF48452">
    <property type="entry name" value="TPR-like"/>
    <property type="match status" value="1"/>
</dbReference>
<keyword evidence="2" id="KW-0472">Membrane</keyword>
<reference evidence="4" key="1">
    <citation type="submission" date="2021-12" db="EMBL/GenBank/DDBJ databases">
        <title>Description of Gramella crocea sp. nov., a new bacterium isolated from activated sludge.</title>
        <authorList>
            <person name="Zhang X."/>
        </authorList>
    </citation>
    <scope>NUCLEOTIDE SEQUENCE</scope>
    <source>
        <strain evidence="4">YB25</strain>
    </source>
</reference>
<evidence type="ECO:0000313" key="5">
    <source>
        <dbReference type="Proteomes" id="UP001139344"/>
    </source>
</evidence>
<dbReference type="Gene3D" id="1.25.40.10">
    <property type="entry name" value="Tetratricopeptide repeat domain"/>
    <property type="match status" value="1"/>
</dbReference>
<proteinExistence type="predicted"/>
<feature type="coiled-coil region" evidence="1">
    <location>
        <begin position="350"/>
        <end position="387"/>
    </location>
</feature>
<accession>A0A9X1UUN9</accession>
<name>A0A9X1UUN9_9FLAO</name>
<evidence type="ECO:0000313" key="4">
    <source>
        <dbReference type="EMBL" id="MCG9970595.1"/>
    </source>
</evidence>
<organism evidence="4 5">
    <name type="scientific">Christiangramia crocea</name>
    <dbReference type="NCBI Taxonomy" id="2904124"/>
    <lineage>
        <taxon>Bacteria</taxon>
        <taxon>Pseudomonadati</taxon>
        <taxon>Bacteroidota</taxon>
        <taxon>Flavobacteriia</taxon>
        <taxon>Flavobacteriales</taxon>
        <taxon>Flavobacteriaceae</taxon>
        <taxon>Christiangramia</taxon>
    </lineage>
</organism>
<dbReference type="EMBL" id="JAJSON010000009">
    <property type="protein sequence ID" value="MCG9970595.1"/>
    <property type="molecule type" value="Genomic_DNA"/>
</dbReference>
<dbReference type="Proteomes" id="UP001139344">
    <property type="component" value="Unassembled WGS sequence"/>
</dbReference>
<keyword evidence="2" id="KW-1133">Transmembrane helix</keyword>
<feature type="transmembrane region" description="Helical" evidence="2">
    <location>
        <begin position="325"/>
        <end position="348"/>
    </location>
</feature>
<keyword evidence="2" id="KW-0812">Transmembrane</keyword>
<dbReference type="AlphaFoldDB" id="A0A9X1UUN9"/>
<protein>
    <submittedName>
        <fullName evidence="4">DUF6377 domain-containing protein</fullName>
    </submittedName>
</protein>
<dbReference type="InterPro" id="IPR011990">
    <property type="entry name" value="TPR-like_helical_dom_sf"/>
</dbReference>
<feature type="domain" description="DUF6377" evidence="3">
    <location>
        <begin position="253"/>
        <end position="513"/>
    </location>
</feature>
<sequence length="553" mass="64352">MKRLIPLLFLIILPFITAGQENIIEDLKIEIERASIYDLQKLERIDSLRGVLSRLEKEDIKSRYELNRKLFEEYQVFKRDSAFAYGIKTRELAEKLGDTALTANAVFSLADISVSAGMYKEALEFMEIIEPDEIPPHMRSLYFGLLGRCYGEMAEYSDLPYFSSEYRELATRYRKNALELTDKGTFFNSFLKGFMSFQEEEDKTALEIYNDLLTNELNYREAALVHFMLGSIYMENAQNDKAITHLAKSAIFDIKTSTKENLSMLRLAELMFEKDDIRNASTFIKKANADALFFGAQQRKISVGAILPLIEEKIVQRIERQRERLYWQNIFMGVLLVFVIGLAIVIYSQVNKLKKAKKIITEAHENLQATNEQIVAVNEKIRSTNAELIKVNNQLLEANKIKEEYIGFFFTQDADIFEKFRSFKIAVEKSLNENNYEKARYLVSNYNLKKEKQKLLENFDEAFIKLFPNFIEEFNSLLKPNEKIKVKKGQLLNKELRIFALIRLGINHNEIIAQILGYSVNSIYAYKTKIRKKSLVDTRDFDEKLLNNTTLKL</sequence>